<dbReference type="InterPro" id="IPR018875">
    <property type="entry name" value="Antirepressor_Ant_N"/>
</dbReference>
<comment type="caution">
    <text evidence="2">The sequence shown here is derived from an EMBL/GenBank/DDBJ whole genome shotgun (WGS) entry which is preliminary data.</text>
</comment>
<sequence>MTLNPEELIPIRPICRALGIDYSYQVRKIKKDEDLSSVMVLSATTGFDGKEHKTLCSHFEVVAGWLFTINPMNVKPERVLVFAYLKQYYRDLCEKSGWISADD</sequence>
<protein>
    <recommendedName>
        <fullName evidence="1">Antirepressor protein ant N-terminal domain-containing protein</fullName>
    </recommendedName>
</protein>
<evidence type="ECO:0000259" key="1">
    <source>
        <dbReference type="Pfam" id="PF10547"/>
    </source>
</evidence>
<accession>A0A5J4PD12</accession>
<feature type="domain" description="Antirepressor protein ant N-terminal" evidence="1">
    <location>
        <begin position="6"/>
        <end position="77"/>
    </location>
</feature>
<organism evidence="2">
    <name type="scientific">termite gut metagenome</name>
    <dbReference type="NCBI Taxonomy" id="433724"/>
    <lineage>
        <taxon>unclassified sequences</taxon>
        <taxon>metagenomes</taxon>
        <taxon>organismal metagenomes</taxon>
    </lineage>
</organism>
<dbReference type="PRINTS" id="PR01994">
    <property type="entry name" value="ANTIREPRESSR"/>
</dbReference>
<reference evidence="2" key="1">
    <citation type="submission" date="2019-03" db="EMBL/GenBank/DDBJ databases">
        <title>Single cell metagenomics reveals metabolic interactions within the superorganism composed of flagellate Streblomastix strix and complex community of Bacteroidetes bacteria on its surface.</title>
        <authorList>
            <person name="Treitli S.C."/>
            <person name="Kolisko M."/>
            <person name="Husnik F."/>
            <person name="Keeling P."/>
            <person name="Hampl V."/>
        </authorList>
    </citation>
    <scope>NUCLEOTIDE SEQUENCE</scope>
    <source>
        <strain evidence="2">STM</strain>
    </source>
</reference>
<dbReference type="AlphaFoldDB" id="A0A5J4PD12"/>
<proteinExistence type="predicted"/>
<dbReference type="Pfam" id="PF10547">
    <property type="entry name" value="P22_AR_N"/>
    <property type="match status" value="1"/>
</dbReference>
<dbReference type="EMBL" id="SNRY01009999">
    <property type="protein sequence ID" value="KAA6306329.1"/>
    <property type="molecule type" value="Genomic_DNA"/>
</dbReference>
<evidence type="ECO:0000313" key="2">
    <source>
        <dbReference type="EMBL" id="KAA6306329.1"/>
    </source>
</evidence>
<gene>
    <name evidence="2" type="ORF">EZS27_042016</name>
</gene>
<name>A0A5J4PD12_9ZZZZ</name>